<dbReference type="InterPro" id="IPR050418">
    <property type="entry name" value="D-iso_2-hydroxyacid_DH_PdxB"/>
</dbReference>
<dbReference type="SUPFAM" id="SSF52283">
    <property type="entry name" value="Formate/glycerate dehydrogenase catalytic domain-like"/>
    <property type="match status" value="1"/>
</dbReference>
<keyword evidence="3" id="KW-0520">NAD</keyword>
<dbReference type="InterPro" id="IPR029752">
    <property type="entry name" value="D-isomer_DH_CS1"/>
</dbReference>
<dbReference type="InterPro" id="IPR036291">
    <property type="entry name" value="NAD(P)-bd_dom_sf"/>
</dbReference>
<reference evidence="7 8" key="1">
    <citation type="journal article" date="2018" name="J. Microbiol.">
        <title>Baekduia soli gen. nov., sp. nov., a novel bacterium isolated from the soil of Baekdu Mountain and proposal of a novel family name, Baekduiaceae fam. nov.</title>
        <authorList>
            <person name="An D.S."/>
            <person name="Siddiqi M.Z."/>
            <person name="Kim K.H."/>
            <person name="Yu H.S."/>
            <person name="Im W.T."/>
        </authorList>
    </citation>
    <scope>NUCLEOTIDE SEQUENCE [LARGE SCALE GENOMIC DNA]</scope>
    <source>
        <strain evidence="7 8">BR7-21</strain>
    </source>
</reference>
<dbReference type="InterPro" id="IPR006140">
    <property type="entry name" value="D-isomer_DH_NAD-bd"/>
</dbReference>
<keyword evidence="8" id="KW-1185">Reference proteome</keyword>
<organism evidence="7 8">
    <name type="scientific">Baekduia soli</name>
    <dbReference type="NCBI Taxonomy" id="496014"/>
    <lineage>
        <taxon>Bacteria</taxon>
        <taxon>Bacillati</taxon>
        <taxon>Actinomycetota</taxon>
        <taxon>Thermoleophilia</taxon>
        <taxon>Solirubrobacterales</taxon>
        <taxon>Baekduiaceae</taxon>
        <taxon>Baekduia</taxon>
    </lineage>
</organism>
<accession>A0A5B8U306</accession>
<sequence>MSDARGAGSMFVRSPVPGAPGAAENGAAPACAIPEGATRMTPTTPASGTEAAPAARVAVVDCGPGDVERLRRLQDAVPTSTADGAAGGAEIVRRAAGAAVLVTLYTYTAVDAEVIAALPDLRLIITRTAGHSHIDAEAAAARGIAVATVPDAPTEAVAEFTLGALLALRRALPEAAASTRAGAWEFTGFRGRELGGSTLGVLGLGHIGAHVAQLGRAIGMEVLAFTRTPRGLPGVAEVALPELLERSSALSVNVPLTPQTRGLLGAGELGRLPRGAHVVNTSRGEVLDLDALCALLRSGHLAGACLDVLEGEPVAAQRLHALADVPNLLITPHISWHTEETLRRQFDGLVDRVLAFLSGRPIDTIAGTPTQGAPA</sequence>
<evidence type="ECO:0000259" key="5">
    <source>
        <dbReference type="Pfam" id="PF00389"/>
    </source>
</evidence>
<evidence type="ECO:0000256" key="1">
    <source>
        <dbReference type="ARBA" id="ARBA00005854"/>
    </source>
</evidence>
<evidence type="ECO:0000256" key="4">
    <source>
        <dbReference type="RuleBase" id="RU003719"/>
    </source>
</evidence>
<dbReference type="SUPFAM" id="SSF51735">
    <property type="entry name" value="NAD(P)-binding Rossmann-fold domains"/>
    <property type="match status" value="1"/>
</dbReference>
<dbReference type="GO" id="GO:0051287">
    <property type="term" value="F:NAD binding"/>
    <property type="evidence" value="ECO:0007669"/>
    <property type="project" value="InterPro"/>
</dbReference>
<protein>
    <recommendedName>
        <fullName evidence="9">C-terminal binding protein</fullName>
    </recommendedName>
</protein>
<evidence type="ECO:0000313" key="8">
    <source>
        <dbReference type="Proteomes" id="UP000321805"/>
    </source>
</evidence>
<dbReference type="PANTHER" id="PTHR43761:SF1">
    <property type="entry name" value="D-ISOMER SPECIFIC 2-HYDROXYACID DEHYDROGENASE CATALYTIC DOMAIN-CONTAINING PROTEIN-RELATED"/>
    <property type="match status" value="1"/>
</dbReference>
<feature type="domain" description="D-isomer specific 2-hydroxyacid dehydrogenase catalytic" evidence="5">
    <location>
        <begin position="76"/>
        <end position="362"/>
    </location>
</feature>
<dbReference type="Pfam" id="PF00389">
    <property type="entry name" value="2-Hacid_dh"/>
    <property type="match status" value="1"/>
</dbReference>
<dbReference type="EMBL" id="CP042430">
    <property type="protein sequence ID" value="QEC47404.1"/>
    <property type="molecule type" value="Genomic_DNA"/>
</dbReference>
<proteinExistence type="inferred from homology"/>
<keyword evidence="2 4" id="KW-0560">Oxidoreductase</keyword>
<evidence type="ECO:0008006" key="9">
    <source>
        <dbReference type="Google" id="ProtNLM"/>
    </source>
</evidence>
<dbReference type="CDD" id="cd05198">
    <property type="entry name" value="formate_dh_like"/>
    <property type="match status" value="1"/>
</dbReference>
<dbReference type="KEGG" id="bsol:FSW04_07285"/>
<gene>
    <name evidence="7" type="ORF">FSW04_07285</name>
</gene>
<comment type="similarity">
    <text evidence="1 4">Belongs to the D-isomer specific 2-hydroxyacid dehydrogenase family.</text>
</comment>
<evidence type="ECO:0000256" key="3">
    <source>
        <dbReference type="ARBA" id="ARBA00023027"/>
    </source>
</evidence>
<evidence type="ECO:0000256" key="2">
    <source>
        <dbReference type="ARBA" id="ARBA00023002"/>
    </source>
</evidence>
<feature type="domain" description="D-isomer specific 2-hydroxyacid dehydrogenase NAD-binding" evidence="6">
    <location>
        <begin position="163"/>
        <end position="335"/>
    </location>
</feature>
<dbReference type="PROSITE" id="PS00065">
    <property type="entry name" value="D_2_HYDROXYACID_DH_1"/>
    <property type="match status" value="1"/>
</dbReference>
<dbReference type="GO" id="GO:0016616">
    <property type="term" value="F:oxidoreductase activity, acting on the CH-OH group of donors, NAD or NADP as acceptor"/>
    <property type="evidence" value="ECO:0007669"/>
    <property type="project" value="InterPro"/>
</dbReference>
<dbReference type="AlphaFoldDB" id="A0A5B8U306"/>
<evidence type="ECO:0000313" key="7">
    <source>
        <dbReference type="EMBL" id="QEC47404.1"/>
    </source>
</evidence>
<dbReference type="Gene3D" id="3.40.50.720">
    <property type="entry name" value="NAD(P)-binding Rossmann-like Domain"/>
    <property type="match status" value="2"/>
</dbReference>
<dbReference type="InterPro" id="IPR006139">
    <property type="entry name" value="D-isomer_2_OHA_DH_cat_dom"/>
</dbReference>
<dbReference type="OrthoDB" id="9793626at2"/>
<dbReference type="Pfam" id="PF02826">
    <property type="entry name" value="2-Hacid_dh_C"/>
    <property type="match status" value="1"/>
</dbReference>
<dbReference type="PANTHER" id="PTHR43761">
    <property type="entry name" value="D-ISOMER SPECIFIC 2-HYDROXYACID DEHYDROGENASE FAMILY PROTEIN (AFU_ORTHOLOGUE AFUA_1G13630)"/>
    <property type="match status" value="1"/>
</dbReference>
<dbReference type="Proteomes" id="UP000321805">
    <property type="component" value="Chromosome"/>
</dbReference>
<name>A0A5B8U306_9ACTN</name>
<evidence type="ECO:0000259" key="6">
    <source>
        <dbReference type="Pfam" id="PF02826"/>
    </source>
</evidence>